<evidence type="ECO:0000313" key="2">
    <source>
        <dbReference type="EMBL" id="KJV57487.1"/>
    </source>
</evidence>
<evidence type="ECO:0008006" key="4">
    <source>
        <dbReference type="Google" id="ProtNLM"/>
    </source>
</evidence>
<evidence type="ECO:0000256" key="1">
    <source>
        <dbReference type="SAM" id="Phobius"/>
    </source>
</evidence>
<keyword evidence="1" id="KW-1133">Transmembrane helix</keyword>
<dbReference type="RefSeq" id="WP_045796881.1">
    <property type="nucleotide sequence ID" value="NZ_LANP01000001.1"/>
</dbReference>
<protein>
    <recommendedName>
        <fullName evidence="4">AsmA-like C-terminal region family protein</fullName>
    </recommendedName>
</protein>
<reference evidence="2 3" key="1">
    <citation type="submission" date="2015-02" db="EMBL/GenBank/DDBJ databases">
        <title>Genome Sequencing of Rickettsiales.</title>
        <authorList>
            <person name="Daugherty S.C."/>
            <person name="Su Q."/>
            <person name="Abolude K."/>
            <person name="Beier-Sexton M."/>
            <person name="Carlyon J.A."/>
            <person name="Carter R."/>
            <person name="Day N.P."/>
            <person name="Dumler S.J."/>
            <person name="Dyachenko V."/>
            <person name="Godinez A."/>
            <person name="Kurtti T.J."/>
            <person name="Lichay M."/>
            <person name="Mullins K.E."/>
            <person name="Ott S."/>
            <person name="Pappas-Brown V."/>
            <person name="Paris D.H."/>
            <person name="Patel P."/>
            <person name="Richards A.L."/>
            <person name="Sadzewicz L."/>
            <person name="Sears K."/>
            <person name="Seidman D."/>
            <person name="Sengamalay N."/>
            <person name="Stenos J."/>
            <person name="Tallon L.J."/>
            <person name="Vincent G."/>
            <person name="Fraser C.M."/>
            <person name="Munderloh U."/>
            <person name="Dunning-Hotopp J.C."/>
        </authorList>
    </citation>
    <scope>NUCLEOTIDE SEQUENCE [LARGE SCALE GENOMIC DNA]</scope>
    <source>
        <strain evidence="2 3">Fuller</strain>
    </source>
</reference>
<dbReference type="AlphaFoldDB" id="A0A0F3MPU6"/>
<dbReference type="PATRIC" id="fig|1359168.3.peg.51"/>
<keyword evidence="3" id="KW-1185">Reference proteome</keyword>
<dbReference type="EMBL" id="LANP01000001">
    <property type="protein sequence ID" value="KJV57487.1"/>
    <property type="molecule type" value="Genomic_DNA"/>
</dbReference>
<dbReference type="Proteomes" id="UP000033616">
    <property type="component" value="Unassembled WGS sequence"/>
</dbReference>
<comment type="caution">
    <text evidence="2">The sequence shown here is derived from an EMBL/GenBank/DDBJ whole genome shotgun (WGS) entry which is preliminary data.</text>
</comment>
<sequence length="828" mass="93722">MKKLFKALWISGIIITILLVLIVKTTIFDHSIKYIVVYAARIYGYKISISSLSKDISIKNSTIELHNINYDIYKNYSININSIRININFIDFLIPNRLITIHAVLDKVKLYSTFNDTPLINVSFDADYAHSTQSHDRKYIGTINIRNIESGILNLTDSRFSNLVKTNICNFEVDSNNSLITNSCKFYGRSKSLILDINVATKFLNGVLTQCNGTVESQSLPLIISKKFSFLFPNNNIWKKVTNLIEHGQITNARISFDLGNEFFNNGIIEDHNLYGQMTISNTSIKYDVIPRITDIKSNVQILGSKLYFTNLTARLLETSITETQIHLDWKKFLNTKIYITGKANGCVHDLITGFIPTEFIDKMRSAEINLADAYGTAATKFNIVIPIAAEFKNKYSVKTQVSNFHLKLKEKFKLFYELMEVGYDGHTVMIVANGKINNMNCNLNYKALVDTENKFCDALNLALLVNNQSNFNADFLQIIGGSAIVNLKIQSKSNYSTISIDDDLTNLGFTIYDNLVTKNAGQKARLHILTKFSNSDSYQLSVQLHGSNNLNIQGIINYDNKTAKFNFPVFQYANNDLIVKVNLIDDQIITKIKGNILDLSDINLKDLIGHRPFQSFNNSNTIVDVNKVALKDNIILTDFYLTLNQNNNLTGQLLAKIGGQNLIAELTTADNYTKLELTTPNASNLIQELKISKDIIKGELILQLNIPHNLQEKITGNLIMKNFTTKRTSFLTRLVSLFSIHGLINFVTLQDTVYFSNMYTKFDYDKGVIQIHEGKATGSSLSFTLYGIIDTNERYYNIVGKCYPVLYGINPILKNIVSARYNQNSRF</sequence>
<keyword evidence="1" id="KW-0472">Membrane</keyword>
<proteinExistence type="predicted"/>
<evidence type="ECO:0000313" key="3">
    <source>
        <dbReference type="Proteomes" id="UP000033616"/>
    </source>
</evidence>
<dbReference type="STRING" id="1359168.OCHUTO_0049"/>
<accession>A0A0F3MPU6</accession>
<keyword evidence="1" id="KW-0812">Transmembrane</keyword>
<gene>
    <name evidence="2" type="ORF">OCHUTO_0049</name>
</gene>
<name>A0A0F3MPU6_9RICK</name>
<dbReference type="OrthoDB" id="7161641at2"/>
<organism evidence="2 3">
    <name type="scientific">Orientia chuto str. Dubai</name>
    <dbReference type="NCBI Taxonomy" id="1359168"/>
    <lineage>
        <taxon>Bacteria</taxon>
        <taxon>Pseudomonadati</taxon>
        <taxon>Pseudomonadota</taxon>
        <taxon>Alphaproteobacteria</taxon>
        <taxon>Rickettsiales</taxon>
        <taxon>Rickettsiaceae</taxon>
        <taxon>Rickettsieae</taxon>
        <taxon>Orientia</taxon>
    </lineage>
</organism>
<feature type="transmembrane region" description="Helical" evidence="1">
    <location>
        <begin position="7"/>
        <end position="28"/>
    </location>
</feature>